<organism evidence="2 3">
    <name type="scientific">Candidatus Methylumidiphilus alinenensis</name>
    <dbReference type="NCBI Taxonomy" id="2202197"/>
    <lineage>
        <taxon>Bacteria</taxon>
        <taxon>Pseudomonadati</taxon>
        <taxon>Pseudomonadota</taxon>
        <taxon>Gammaproteobacteria</taxon>
        <taxon>Methylococcales</taxon>
        <taxon>Candidatus Methylumidiphilus</taxon>
    </lineage>
</organism>
<protein>
    <submittedName>
        <fullName evidence="2">DUF4123 domain-containing protein</fullName>
    </submittedName>
</protein>
<evidence type="ECO:0000313" key="3">
    <source>
        <dbReference type="Proteomes" id="UP000249396"/>
    </source>
</evidence>
<dbReference type="InterPro" id="IPR025391">
    <property type="entry name" value="DUF4123"/>
</dbReference>
<evidence type="ECO:0000313" key="2">
    <source>
        <dbReference type="EMBL" id="PZN84124.1"/>
    </source>
</evidence>
<dbReference type="AlphaFoldDB" id="A0A2W4TI51"/>
<dbReference type="EMBL" id="QJPH01000164">
    <property type="protein sequence ID" value="PZN84124.1"/>
    <property type="molecule type" value="Genomic_DNA"/>
</dbReference>
<feature type="domain" description="DUF4123" evidence="1">
    <location>
        <begin position="31"/>
        <end position="149"/>
    </location>
</feature>
<evidence type="ECO:0000259" key="1">
    <source>
        <dbReference type="Pfam" id="PF13503"/>
    </source>
</evidence>
<accession>A0A2W4TI51</accession>
<dbReference type="Proteomes" id="UP000249396">
    <property type="component" value="Unassembled WGS sequence"/>
</dbReference>
<proteinExistence type="predicted"/>
<dbReference type="Pfam" id="PF13503">
    <property type="entry name" value="DUF4123"/>
    <property type="match status" value="1"/>
</dbReference>
<comment type="caution">
    <text evidence="2">The sequence shown here is derived from an EMBL/GenBank/DDBJ whole genome shotgun (WGS) entry which is preliminary data.</text>
</comment>
<gene>
    <name evidence="2" type="ORF">DM484_03250</name>
</gene>
<name>A0A2W4TI51_9GAMM</name>
<sequence length="182" mass="20619">MINKPATVQHQEIRHKELVRHLFVDGGLNAYAVLDGASNPALLDHLYDGVRPEFACLYRGELEPDMAECAPYLASLEPDSPFARWVIDTGFGKHWGIFVQSRAGLPELLQHFRKHNMVYDEENQPIFFRYYDPRVMCVFFAIGDAEQLAEFFGPVEAFFAEAEDGENFLRFDLSTGPTEGGA</sequence>
<reference evidence="2 3" key="1">
    <citation type="journal article" date="2018" name="Aquat. Microb. Ecol.">
        <title>Gammaproteobacterial methanotrophs dominate.</title>
        <authorList>
            <person name="Rissanen A.J."/>
            <person name="Saarenheimo J."/>
            <person name="Tiirola M."/>
            <person name="Peura S."/>
            <person name="Aalto S.L."/>
            <person name="Karvinen A."/>
            <person name="Nykanen H."/>
        </authorList>
    </citation>
    <scope>NUCLEOTIDE SEQUENCE [LARGE SCALE GENOMIC DNA]</scope>
    <source>
        <strain evidence="2">AMbin10</strain>
    </source>
</reference>